<dbReference type="PANTHER" id="PTHR46233">
    <property type="entry name" value="HYDROXYACYLGLUTATHIONE HYDROLASE GLOC"/>
    <property type="match status" value="1"/>
</dbReference>
<dbReference type="CDD" id="cd06262">
    <property type="entry name" value="metallo-hydrolase-like_MBL-fold"/>
    <property type="match status" value="1"/>
</dbReference>
<protein>
    <submittedName>
        <fullName evidence="2">MBL fold metallo-hydrolase</fullName>
    </submittedName>
</protein>
<dbReference type="Pfam" id="PF00753">
    <property type="entry name" value="Lactamase_B"/>
    <property type="match status" value="1"/>
</dbReference>
<feature type="domain" description="Metallo-beta-lactamase" evidence="1">
    <location>
        <begin position="24"/>
        <end position="210"/>
    </location>
</feature>
<dbReference type="InterPro" id="IPR001279">
    <property type="entry name" value="Metallo-B-lactamas"/>
</dbReference>
<gene>
    <name evidence="2" type="ORF">DZF91_10520</name>
</gene>
<evidence type="ECO:0000313" key="3">
    <source>
        <dbReference type="Proteomes" id="UP000261811"/>
    </source>
</evidence>
<reference evidence="2 3" key="1">
    <citation type="submission" date="2018-08" db="EMBL/GenBank/DDBJ databases">
        <title>Actinomadura jelena sp. nov., a novel Actinomycete isolated from soil in Chad.</title>
        <authorList>
            <person name="Shi L."/>
        </authorList>
    </citation>
    <scope>NUCLEOTIDE SEQUENCE [LARGE SCALE GENOMIC DNA]</scope>
    <source>
        <strain evidence="2 3">NEAU-G17</strain>
    </source>
</reference>
<evidence type="ECO:0000259" key="1">
    <source>
        <dbReference type="SMART" id="SM00849"/>
    </source>
</evidence>
<accession>A0A372JNU0</accession>
<dbReference type="InterPro" id="IPR051453">
    <property type="entry name" value="MBL_Glyoxalase_II"/>
</dbReference>
<keyword evidence="2" id="KW-0378">Hydrolase</keyword>
<evidence type="ECO:0000313" key="2">
    <source>
        <dbReference type="EMBL" id="RFU41693.1"/>
    </source>
</evidence>
<dbReference type="SUPFAM" id="SSF56281">
    <property type="entry name" value="Metallo-hydrolase/oxidoreductase"/>
    <property type="match status" value="1"/>
</dbReference>
<proteinExistence type="predicted"/>
<comment type="caution">
    <text evidence="2">The sequence shown here is derived from an EMBL/GenBank/DDBJ whole genome shotgun (WGS) entry which is preliminary data.</text>
</comment>
<dbReference type="Gene3D" id="3.60.15.10">
    <property type="entry name" value="Ribonuclease Z/Hydroxyacylglutathione hydrolase-like"/>
    <property type="match status" value="1"/>
</dbReference>
<keyword evidence="3" id="KW-1185">Reference proteome</keyword>
<dbReference type="GO" id="GO:0016787">
    <property type="term" value="F:hydrolase activity"/>
    <property type="evidence" value="ECO:0007669"/>
    <property type="project" value="UniProtKB-KW"/>
</dbReference>
<organism evidence="2 3">
    <name type="scientific">Actinomadura logoneensis</name>
    <dbReference type="NCBI Taxonomy" id="2293572"/>
    <lineage>
        <taxon>Bacteria</taxon>
        <taxon>Bacillati</taxon>
        <taxon>Actinomycetota</taxon>
        <taxon>Actinomycetes</taxon>
        <taxon>Streptosporangiales</taxon>
        <taxon>Thermomonosporaceae</taxon>
        <taxon>Actinomadura</taxon>
    </lineage>
</organism>
<dbReference type="OrthoDB" id="9802991at2"/>
<dbReference type="RefSeq" id="WP_117357290.1">
    <property type="nucleotide sequence ID" value="NZ_QURH01000196.1"/>
</dbReference>
<dbReference type="Proteomes" id="UP000261811">
    <property type="component" value="Unassembled WGS sequence"/>
</dbReference>
<dbReference type="PANTHER" id="PTHR46233:SF4">
    <property type="entry name" value="METALLO-BETA-LACTAMASE DOMAIN-CONTAINING PROTEIN"/>
    <property type="match status" value="1"/>
</dbReference>
<dbReference type="InterPro" id="IPR036866">
    <property type="entry name" value="RibonucZ/Hydroxyglut_hydro"/>
</dbReference>
<sequence length="236" mass="25840">MDARIEQVVTSGRVTLDDTEYEVETNTYIVGDDDDVIVIDPANDAEAILKAVGDREVMAVLLTDGNEHRLGVVLEVAAAGEEDEENWAPIALHRADRLLWRDYFGRLAREEEDEEDAKALRSLEPDIWLEDGGVFEIAEAQLEIVHTPGHTPGSVSVISEQLGVLFSGDTLHRGRPGSIGGVYDDLRKQLNSIGALLTPLPKDLRVLPGQGEETTVGDEDARWESWGALATEGDDE</sequence>
<dbReference type="SMART" id="SM00849">
    <property type="entry name" value="Lactamase_B"/>
    <property type="match status" value="1"/>
</dbReference>
<dbReference type="AlphaFoldDB" id="A0A372JNU0"/>
<dbReference type="EMBL" id="QURH01000196">
    <property type="protein sequence ID" value="RFU41693.1"/>
    <property type="molecule type" value="Genomic_DNA"/>
</dbReference>
<name>A0A372JNU0_9ACTN</name>